<dbReference type="eggNOG" id="ENOG50346AK">
    <property type="taxonomic scope" value="Bacteria"/>
</dbReference>
<dbReference type="Proteomes" id="UP000017813">
    <property type="component" value="Unassembled WGS sequence"/>
</dbReference>
<dbReference type="KEGG" id="smur:BWP33_00665"/>
<accession>V9HE44</accession>
<proteinExistence type="predicted"/>
<organism evidence="7 8">
    <name type="scientific">Simonsiella muelleri ATCC 29453</name>
    <dbReference type="NCBI Taxonomy" id="641147"/>
    <lineage>
        <taxon>Bacteria</taxon>
        <taxon>Pseudomonadati</taxon>
        <taxon>Pseudomonadota</taxon>
        <taxon>Betaproteobacteria</taxon>
        <taxon>Neisseriales</taxon>
        <taxon>Neisseriaceae</taxon>
        <taxon>Simonsiella</taxon>
    </lineage>
</organism>
<evidence type="ECO:0000259" key="6">
    <source>
        <dbReference type="Pfam" id="PF13664"/>
    </source>
</evidence>
<evidence type="ECO:0000313" key="8">
    <source>
        <dbReference type="Proteomes" id="UP000017813"/>
    </source>
</evidence>
<keyword evidence="8" id="KW-1185">Reference proteome</keyword>
<keyword evidence="3 5" id="KW-1133">Transmembrane helix</keyword>
<feature type="transmembrane region" description="Helical" evidence="5">
    <location>
        <begin position="44"/>
        <end position="62"/>
    </location>
</feature>
<dbReference type="HOGENOM" id="CLU_1766778_0_0_4"/>
<reference evidence="7 8" key="2">
    <citation type="submission" date="2011-10" db="EMBL/GenBank/DDBJ databases">
        <title>The Genome Sequence of Simonsiella muelleri ATCC 29453.</title>
        <authorList>
            <consortium name="The Broad Institute Genome Sequencing Platform"/>
            <consortium name="The Broad Institute Genome Sequencing Center for Infectious Disease"/>
            <person name="Earl A."/>
            <person name="Ward D."/>
            <person name="Feldgarden M."/>
            <person name="Gevers D."/>
            <person name="Izard J."/>
            <person name="Baranova O.V."/>
            <person name="Blanton J.M."/>
            <person name="Tanner A.C."/>
            <person name="Dewhirst F."/>
            <person name="Young S.K."/>
            <person name="Zeng Q."/>
            <person name="Gargeya S."/>
            <person name="Fitzgerald M."/>
            <person name="Haas B."/>
            <person name="Abouelleil A."/>
            <person name="Alvarado L."/>
            <person name="Arachchi H.M."/>
            <person name="Berlin A."/>
            <person name="Brown A."/>
            <person name="Chapman S.B."/>
            <person name="Chen Z."/>
            <person name="Dunbar C."/>
            <person name="Freedman E."/>
            <person name="Gearin G."/>
            <person name="Goldberg J."/>
            <person name="Griggs A."/>
            <person name="Gujja S."/>
            <person name="Heiman D."/>
            <person name="Howarth C."/>
            <person name="Larson L."/>
            <person name="Lui A."/>
            <person name="MacDonald P.J.P."/>
            <person name="Montmayeur A."/>
            <person name="Murphy C."/>
            <person name="Neiman D."/>
            <person name="Pearson M."/>
            <person name="Priest M."/>
            <person name="Roberts A."/>
            <person name="Saif S."/>
            <person name="Shea T."/>
            <person name="Shenoy N."/>
            <person name="Sisk P."/>
            <person name="Stolte C."/>
            <person name="Sykes S."/>
            <person name="Wortman J."/>
            <person name="Nusbaum C."/>
            <person name="Birren B."/>
        </authorList>
    </citation>
    <scope>NUCLEOTIDE SEQUENCE [LARGE SCALE GENOMIC DNA]</scope>
    <source>
        <strain evidence="7 8">ATCC 29453</strain>
    </source>
</reference>
<name>V9HE44_9NEIS</name>
<dbReference type="STRING" id="641147.HMPREF9021_00385"/>
<dbReference type="Pfam" id="PF13664">
    <property type="entry name" value="DUF4149"/>
    <property type="match status" value="1"/>
</dbReference>
<dbReference type="InterPro" id="IPR025423">
    <property type="entry name" value="TMEM205-like"/>
</dbReference>
<dbReference type="OrthoDB" id="5797290at2"/>
<feature type="domain" description="TMEM205-like" evidence="6">
    <location>
        <begin position="7"/>
        <end position="97"/>
    </location>
</feature>
<evidence type="ECO:0000313" key="7">
    <source>
        <dbReference type="EMBL" id="EFG31981.2"/>
    </source>
</evidence>
<gene>
    <name evidence="7" type="ORF">HMPREF9021_00385</name>
</gene>
<sequence>MKRLSALLIAIWLGMQMGFAYIVSPVLFTNTLLSNGMATRLMGSLFQLSNGLGVVTWVVVWLNCRGNPYWGESRANRVRQWIIVMIMGLLVSLLLGWVVKYFPDNVLVHWLGGGFGVWRGSWHLLNMGVVLLGLGLAIRLLRLDNQN</sequence>
<evidence type="ECO:0000256" key="1">
    <source>
        <dbReference type="ARBA" id="ARBA00004370"/>
    </source>
</evidence>
<dbReference type="AlphaFoldDB" id="V9HE44"/>
<keyword evidence="4 5" id="KW-0472">Membrane</keyword>
<dbReference type="RefSeq" id="WP_002641293.1">
    <property type="nucleotide sequence ID" value="NZ_CP019448.1"/>
</dbReference>
<comment type="subcellular location">
    <subcellularLocation>
        <location evidence="1">Membrane</location>
    </subcellularLocation>
</comment>
<evidence type="ECO:0000256" key="2">
    <source>
        <dbReference type="ARBA" id="ARBA00022692"/>
    </source>
</evidence>
<comment type="caution">
    <text evidence="7">The sequence shown here is derived from an EMBL/GenBank/DDBJ whole genome shotgun (WGS) entry which is preliminary data.</text>
</comment>
<evidence type="ECO:0000256" key="3">
    <source>
        <dbReference type="ARBA" id="ARBA00022989"/>
    </source>
</evidence>
<keyword evidence="2 5" id="KW-0812">Transmembrane</keyword>
<dbReference type="EMBL" id="ADCY02000006">
    <property type="protein sequence ID" value="EFG31981.2"/>
    <property type="molecule type" value="Genomic_DNA"/>
</dbReference>
<evidence type="ECO:0000256" key="5">
    <source>
        <dbReference type="SAM" id="Phobius"/>
    </source>
</evidence>
<feature type="transmembrane region" description="Helical" evidence="5">
    <location>
        <begin position="122"/>
        <end position="141"/>
    </location>
</feature>
<protein>
    <recommendedName>
        <fullName evidence="6">TMEM205-like domain-containing protein</fullName>
    </recommendedName>
</protein>
<reference evidence="7 8" key="1">
    <citation type="submission" date="2010-03" db="EMBL/GenBank/DDBJ databases">
        <authorList>
            <consortium name="The Broad Institute Genome Sequencing Platform"/>
            <person name="Ward D."/>
            <person name="Earl A."/>
            <person name="Feldgarden M."/>
            <person name="Gevers D."/>
            <person name="Young S."/>
            <person name="Zeng Q."/>
            <person name="Koehrsen M."/>
            <person name="Alvarado L."/>
            <person name="Berlin A.M."/>
            <person name="Borenstein D."/>
            <person name="Chapman S.B."/>
            <person name="Chen Z."/>
            <person name="Engels R."/>
            <person name="Freedman E."/>
            <person name="Gellesch M."/>
            <person name="Goldberg J."/>
            <person name="Griggs A."/>
            <person name="Gujja S."/>
            <person name="Heilman E.R."/>
            <person name="Heiman D.I."/>
            <person name="Hepburn T.A."/>
            <person name="Howarth C."/>
            <person name="Jen D."/>
            <person name="Larson L."/>
            <person name="Mehta T."/>
            <person name="Park D."/>
            <person name="Pearson M."/>
            <person name="Richards J."/>
            <person name="Roberts A."/>
            <person name="Saif S."/>
            <person name="Shea T.D."/>
            <person name="Shenoy N."/>
            <person name="Sisk P."/>
            <person name="Stolte C."/>
            <person name="Sykes S.N."/>
            <person name="Walk T."/>
            <person name="White J."/>
            <person name="Yandava C."/>
            <person name="Izard J."/>
            <person name="Baranova O.V."/>
            <person name="Blanton J.M."/>
            <person name="Tanner A.C."/>
            <person name="Dewhirst F."/>
            <person name="Haas B."/>
            <person name="Nusbaum C."/>
            <person name="Birren B."/>
        </authorList>
    </citation>
    <scope>NUCLEOTIDE SEQUENCE [LARGE SCALE GENOMIC DNA]</scope>
    <source>
        <strain evidence="7 8">ATCC 29453</strain>
    </source>
</reference>
<evidence type="ECO:0000256" key="4">
    <source>
        <dbReference type="ARBA" id="ARBA00023136"/>
    </source>
</evidence>
<feature type="transmembrane region" description="Helical" evidence="5">
    <location>
        <begin position="82"/>
        <end position="102"/>
    </location>
</feature>
<dbReference type="GO" id="GO:0016020">
    <property type="term" value="C:membrane"/>
    <property type="evidence" value="ECO:0007669"/>
    <property type="project" value="UniProtKB-SubCell"/>
</dbReference>